<evidence type="ECO:0000313" key="2">
    <source>
        <dbReference type="EMBL" id="KEJ82786.1"/>
    </source>
</evidence>
<evidence type="ECO:0000256" key="1">
    <source>
        <dbReference type="SAM" id="MobiDB-lite"/>
    </source>
</evidence>
<dbReference type="EMBL" id="ARYC01004326">
    <property type="protein sequence ID" value="KEJ82786.1"/>
    <property type="molecule type" value="Genomic_DNA"/>
</dbReference>
<proteinExistence type="predicted"/>
<organism evidence="2 3">
    <name type="scientific">Oxytricha trifallax</name>
    <dbReference type="NCBI Taxonomy" id="1172189"/>
    <lineage>
        <taxon>Eukaryota</taxon>
        <taxon>Sar</taxon>
        <taxon>Alveolata</taxon>
        <taxon>Ciliophora</taxon>
        <taxon>Intramacronucleata</taxon>
        <taxon>Spirotrichea</taxon>
        <taxon>Stichotrichia</taxon>
        <taxon>Sporadotrichida</taxon>
        <taxon>Oxytrichidae</taxon>
        <taxon>Oxytrichinae</taxon>
        <taxon>Oxytricha</taxon>
    </lineage>
</organism>
<dbReference type="Proteomes" id="UP000053232">
    <property type="component" value="Unassembled WGS sequence"/>
</dbReference>
<accession>A0A073HZX5</accession>
<dbReference type="AlphaFoldDB" id="A0A073HZX5"/>
<comment type="caution">
    <text evidence="2">The sequence shown here is derived from an EMBL/GenBank/DDBJ whole genome shotgun (WGS) entry which is preliminary data.</text>
</comment>
<feature type="compositionally biased region" description="Polar residues" evidence="1">
    <location>
        <begin position="106"/>
        <end position="117"/>
    </location>
</feature>
<reference evidence="3" key="1">
    <citation type="journal article" date="2014" name="Cell">
        <title>The Architecture of a Scrambled Genome Reveals Massive Levels of Genomic Rearrangement during Development.</title>
        <authorList>
            <person name="Chen X."/>
            <person name="Bracht J.R."/>
            <person name="Goldman A.D."/>
            <person name="Dolzhenko E."/>
            <person name="Clay D.M."/>
            <person name="Swart E.C."/>
            <person name="Perlman D.H."/>
            <person name="Doak T.G."/>
            <person name="Stuart A."/>
            <person name="Amemiya C.T."/>
            <person name="Sebra R.P."/>
            <person name="Landweber L.F."/>
        </authorList>
    </citation>
    <scope>NUCLEOTIDE SEQUENCE [LARGE SCALE GENOMIC DNA]</scope>
    <source>
        <strain evidence="3">JRB310</strain>
    </source>
</reference>
<protein>
    <submittedName>
        <fullName evidence="2">Uncharacterized protein</fullName>
    </submittedName>
</protein>
<keyword evidence="3" id="KW-1185">Reference proteome</keyword>
<evidence type="ECO:0000313" key="3">
    <source>
        <dbReference type="Proteomes" id="UP000053232"/>
    </source>
</evidence>
<feature type="compositionally biased region" description="Basic and acidic residues" evidence="1">
    <location>
        <begin position="75"/>
        <end position="87"/>
    </location>
</feature>
<feature type="region of interest" description="Disordered" evidence="1">
    <location>
        <begin position="75"/>
        <end position="117"/>
    </location>
</feature>
<name>A0A073HZX5_9SPIT</name>
<gene>
    <name evidence="2" type="ORF">OXYTRIMIC_698</name>
</gene>
<sequence>MGACKRGMSETYIFNQQIDQWDEVVMREDPRGQIERELAVSEDRFSELIGEIPEVEGLLFGNKVELQQKKREEKTVDMNIDDNKKNSLEGAVKQSRVIDDQGGSGQVNQGQDMNKIE</sequence>